<evidence type="ECO:0000313" key="4">
    <source>
        <dbReference type="Proteomes" id="UP001285521"/>
    </source>
</evidence>
<dbReference type="SUPFAM" id="SSF56601">
    <property type="entry name" value="beta-lactamase/transpeptidase-like"/>
    <property type="match status" value="1"/>
</dbReference>
<dbReference type="Pfam" id="PF21922">
    <property type="entry name" value="PBP_dimer_2"/>
    <property type="match status" value="1"/>
</dbReference>
<dbReference type="Proteomes" id="UP001285521">
    <property type="component" value="Unassembled WGS sequence"/>
</dbReference>
<feature type="domain" description="Penicillin-binding protein transpeptidase" evidence="1">
    <location>
        <begin position="158"/>
        <end position="485"/>
    </location>
</feature>
<dbReference type="InterPro" id="IPR001460">
    <property type="entry name" value="PCN-bd_Tpept"/>
</dbReference>
<proteinExistence type="predicted"/>
<evidence type="ECO:0000259" key="1">
    <source>
        <dbReference type="Pfam" id="PF00905"/>
    </source>
</evidence>
<name>A0ABU4T220_9PSEU</name>
<dbReference type="InterPro" id="IPR050515">
    <property type="entry name" value="Beta-lactam/transpept"/>
</dbReference>
<evidence type="ECO:0000259" key="2">
    <source>
        <dbReference type="Pfam" id="PF21922"/>
    </source>
</evidence>
<reference evidence="3 4" key="2">
    <citation type="submission" date="2023-11" db="EMBL/GenBank/DDBJ databases">
        <authorList>
            <person name="Lara A.C."/>
            <person name="Chronakova A."/>
        </authorList>
    </citation>
    <scope>NUCLEOTIDE SEQUENCE [LARGE SCALE GENOMIC DNA]</scope>
    <source>
        <strain evidence="3 4">BCCO 10_0856</strain>
    </source>
</reference>
<dbReference type="PANTHER" id="PTHR30627:SF24">
    <property type="entry name" value="PENICILLIN-BINDING PROTEIN 4B"/>
    <property type="match status" value="1"/>
</dbReference>
<dbReference type="Gene3D" id="3.90.1310.10">
    <property type="entry name" value="Penicillin-binding protein 2a (Domain 2)"/>
    <property type="match status" value="1"/>
</dbReference>
<protein>
    <submittedName>
        <fullName evidence="3">Penicillin-binding protein 2</fullName>
    </submittedName>
</protein>
<comment type="caution">
    <text evidence="3">The sequence shown here is derived from an EMBL/GenBank/DDBJ whole genome shotgun (WGS) entry which is preliminary data.</text>
</comment>
<organism evidence="3 4">
    <name type="scientific">Lentzea miocenica</name>
    <dbReference type="NCBI Taxonomy" id="3095431"/>
    <lineage>
        <taxon>Bacteria</taxon>
        <taxon>Bacillati</taxon>
        <taxon>Actinomycetota</taxon>
        <taxon>Actinomycetes</taxon>
        <taxon>Pseudonocardiales</taxon>
        <taxon>Pseudonocardiaceae</taxon>
        <taxon>Lentzea</taxon>
    </lineage>
</organism>
<dbReference type="Gene3D" id="3.40.710.10">
    <property type="entry name" value="DD-peptidase/beta-lactamase superfamily"/>
    <property type="match status" value="1"/>
</dbReference>
<dbReference type="PANTHER" id="PTHR30627">
    <property type="entry name" value="PEPTIDOGLYCAN D,D-TRANSPEPTIDASE"/>
    <property type="match status" value="1"/>
</dbReference>
<dbReference type="EMBL" id="JAXAVW010000014">
    <property type="protein sequence ID" value="MDX8032124.1"/>
    <property type="molecule type" value="Genomic_DNA"/>
</dbReference>
<dbReference type="InterPro" id="IPR054120">
    <property type="entry name" value="PBPA_dimer"/>
</dbReference>
<dbReference type="InterPro" id="IPR012338">
    <property type="entry name" value="Beta-lactam/transpept-like"/>
</dbReference>
<dbReference type="Pfam" id="PF00905">
    <property type="entry name" value="Transpeptidase"/>
    <property type="match status" value="1"/>
</dbReference>
<gene>
    <name evidence="3" type="ORF">SK803_18035</name>
</gene>
<sequence length="492" mass="52347">MNTPLRRVGMAMMVMIVLLLGNATWVQVINADEWRKNAYNRRVLLDEYARKRGLITVADGTVIADVKETTDRLRFLRTYNAGPAYAPVTGYLSVTYGTSGMERAENDLLNGSDDRLFARRVSALITGRDPVGGNVQLTLNSKVQQVAYDQLTNKGFTGSVVAIKPDTGEILAMASTPSYDPNRLASHDAQEQQAAWKELTAKDNGNPLINRATQGLYPPGSTYKVVVAAAALADGKTKDAQYTAKGTINLPGTANAPFPNFNGQACGPGETVSMETALAKSCNTAFGEMAAQVGKSKLTTQSNKFGFNDDDLQVPLSVETSTLGAIQDEAALYQSGIGQRDVRVTPLENAMVAATIANGGKRMKPYLVSKVLGPDLKQIDETEPDQLDTAMSTANANVLRDMMIQSEINTGGEGRLSNIQVASKTGTAEIGGSQQQTQPPHAWYIAFAPAQKPEIAIAVIVENGGDRGLGATGGKVAAPIGRAVMNAYLAGR</sequence>
<evidence type="ECO:0000313" key="3">
    <source>
        <dbReference type="EMBL" id="MDX8032124.1"/>
    </source>
</evidence>
<keyword evidence="4" id="KW-1185">Reference proteome</keyword>
<accession>A0ABU4T220</accession>
<reference evidence="3 4" key="1">
    <citation type="submission" date="2023-11" db="EMBL/GenBank/DDBJ databases">
        <title>Lentzea sokolovensis, sp. nov., Lentzea kristufkii, sp. nov., and Lentzea miocenensis, sp. nov., rare actinobacteria from Sokolov Coal Basin, Miocene lacustrine sediment, Czech Republic.</title>
        <authorList>
            <person name="Lara A."/>
            <person name="Kotroba L."/>
            <person name="Nouioui I."/>
            <person name="Neumann-Schaal M."/>
            <person name="Mast Y."/>
            <person name="Chronakova A."/>
        </authorList>
    </citation>
    <scope>NUCLEOTIDE SEQUENCE [LARGE SCALE GENOMIC DNA]</scope>
    <source>
        <strain evidence="3 4">BCCO 10_0856</strain>
    </source>
</reference>
<feature type="domain" description="Penicillin binding protein A dimerisation" evidence="2">
    <location>
        <begin position="52"/>
        <end position="135"/>
    </location>
</feature>
<dbReference type="RefSeq" id="WP_319967172.1">
    <property type="nucleotide sequence ID" value="NZ_JAXAVW010000014.1"/>
</dbReference>